<evidence type="ECO:0000313" key="2">
    <source>
        <dbReference type="EMBL" id="NII39482.1"/>
    </source>
</evidence>
<dbReference type="RefSeq" id="WP_166778696.1">
    <property type="nucleotide sequence ID" value="NZ_JAAOYO010000001.1"/>
</dbReference>
<sequence>MTITDSFATFQSVVNADPDQVAEARRRRRLFERAFKSEPDVVEVVPSGSLARGTHKDPIHDVDLIVVYDASQHEAWGASGASAHDALDHARAAVNRLLGVGAGTVDQLVRLARPRNHAVKCFLDDPEDVDAFTVDVMPALRTDRGFLIPEALSEGWVDADPEYLIAEAARKHSEWSQYAGAVRMLKFWGAEQAPLKVKSLVMEVLALEHLSTDLNRPAAIRNFFTAAAFRIDSGLVVEDPAHLCGPIQSDLDMDELGSRLRTASNIAIDAGAAQVANDDARASRLWREIFGEEFPEILAAAGAAVVPDGPRTVKDSPQG</sequence>
<dbReference type="InterPro" id="IPR043519">
    <property type="entry name" value="NT_sf"/>
</dbReference>
<comment type="caution">
    <text evidence="2">The sequence shown here is derived from an EMBL/GenBank/DDBJ whole genome shotgun (WGS) entry which is preliminary data.</text>
</comment>
<dbReference type="EMBL" id="JAAOYO010000001">
    <property type="protein sequence ID" value="NII39482.1"/>
    <property type="molecule type" value="Genomic_DNA"/>
</dbReference>
<protein>
    <submittedName>
        <fullName evidence="2">Nucleotidyltransferase</fullName>
    </submittedName>
</protein>
<proteinExistence type="predicted"/>
<reference evidence="2 3" key="1">
    <citation type="submission" date="2020-03" db="EMBL/GenBank/DDBJ databases">
        <title>Above-ground endophytic microbial communities from plants in different locations in the United States.</title>
        <authorList>
            <person name="Frank C."/>
        </authorList>
    </citation>
    <scope>NUCLEOTIDE SEQUENCE [LARGE SCALE GENOMIC DNA]</scope>
    <source>
        <strain evidence="2 3">WW7</strain>
    </source>
</reference>
<evidence type="ECO:0000313" key="3">
    <source>
        <dbReference type="Proteomes" id="UP001318300"/>
    </source>
</evidence>
<name>A0ABX0T1V3_9MICO</name>
<dbReference type="InterPro" id="IPR002934">
    <property type="entry name" value="Polymerase_NTP_transf_dom"/>
</dbReference>
<evidence type="ECO:0000259" key="1">
    <source>
        <dbReference type="Pfam" id="PF01909"/>
    </source>
</evidence>
<keyword evidence="3" id="KW-1185">Reference proteome</keyword>
<dbReference type="Proteomes" id="UP001318300">
    <property type="component" value="Unassembled WGS sequence"/>
</dbReference>
<gene>
    <name evidence="2" type="ORF">E9228_000101</name>
</gene>
<dbReference type="SUPFAM" id="SSF81301">
    <property type="entry name" value="Nucleotidyltransferase"/>
    <property type="match status" value="1"/>
</dbReference>
<dbReference type="Pfam" id="PF01909">
    <property type="entry name" value="NTP_transf_2"/>
    <property type="match status" value="1"/>
</dbReference>
<accession>A0ABX0T1V3</accession>
<feature type="domain" description="Polymerase nucleotidyl transferase" evidence="1">
    <location>
        <begin position="31"/>
        <end position="74"/>
    </location>
</feature>
<organism evidence="2 3">
    <name type="scientific">Curtobacterium salicis</name>
    <dbReference type="NCBI Taxonomy" id="1779862"/>
    <lineage>
        <taxon>Bacteria</taxon>
        <taxon>Bacillati</taxon>
        <taxon>Actinomycetota</taxon>
        <taxon>Actinomycetes</taxon>
        <taxon>Micrococcales</taxon>
        <taxon>Microbacteriaceae</taxon>
        <taxon>Curtobacterium</taxon>
    </lineage>
</organism>